<dbReference type="RefSeq" id="WP_053078254.1">
    <property type="nucleotide sequence ID" value="NZ_JYLB01000001.1"/>
</dbReference>
<dbReference type="Proteomes" id="UP000182814">
    <property type="component" value="Chromosome I"/>
</dbReference>
<dbReference type="AlphaFoldDB" id="A0A1H1YKS2"/>
<name>A0A1H1YKS2_9PSED</name>
<protein>
    <submittedName>
        <fullName evidence="2">Uncharacterized protein</fullName>
    </submittedName>
</protein>
<dbReference type="Proteomes" id="UP000434925">
    <property type="component" value="Unassembled WGS sequence"/>
</dbReference>
<proteinExistence type="predicted"/>
<sequence length="150" mass="16081">MTNIERFDQLTGRIFAVLYEDFPMTVDLTDEAFTDAIVVDPVDSEEGMDQLMARGEFFSATVLWLIKSGYISFYEDISKTHDMFLGCTLTAKALEALKATPSTLSGDSIGASLQAAAKGGMVEAIKSLTNDALSKGLALATRAAIDLATP</sequence>
<keyword evidence="3" id="KW-1185">Reference proteome</keyword>
<dbReference type="EMBL" id="VZPO01000007">
    <property type="protein sequence ID" value="KAB0502783.1"/>
    <property type="molecule type" value="Genomic_DNA"/>
</dbReference>
<accession>A0A1H1YKS2</accession>
<dbReference type="EMBL" id="LT629746">
    <property type="protein sequence ID" value="SDT22050.1"/>
    <property type="molecule type" value="Genomic_DNA"/>
</dbReference>
<evidence type="ECO:0000313" key="4">
    <source>
        <dbReference type="Proteomes" id="UP000434925"/>
    </source>
</evidence>
<reference evidence="1 4" key="3">
    <citation type="submission" date="2019-09" db="EMBL/GenBank/DDBJ databases">
        <title>Draft genome sequences of 48 bacterial type strains from the CCUG.</title>
        <authorList>
            <person name="Tunovic T."/>
            <person name="Pineiro-Iglesias B."/>
            <person name="Unosson C."/>
            <person name="Inganas E."/>
            <person name="Ohlen M."/>
            <person name="Cardew S."/>
            <person name="Jensie-Markopoulos S."/>
            <person name="Salva-Serra F."/>
            <person name="Jaen-Luchoro D."/>
            <person name="Karlsson R."/>
            <person name="Svensson-Stadler L."/>
            <person name="Chun J."/>
            <person name="Moore E."/>
        </authorList>
    </citation>
    <scope>NUCLEOTIDE SEQUENCE [LARGE SCALE GENOMIC DNA]</scope>
    <source>
        <strain evidence="1 4">CCUG 51522</strain>
    </source>
</reference>
<organism evidence="2 3">
    <name type="scientific">Pseudomonas lini</name>
    <dbReference type="NCBI Taxonomy" id="163011"/>
    <lineage>
        <taxon>Bacteria</taxon>
        <taxon>Pseudomonadati</taxon>
        <taxon>Pseudomonadota</taxon>
        <taxon>Gammaproteobacteria</taxon>
        <taxon>Pseudomonadales</taxon>
        <taxon>Pseudomonadaceae</taxon>
        <taxon>Pseudomonas</taxon>
    </lineage>
</organism>
<evidence type="ECO:0000313" key="2">
    <source>
        <dbReference type="EMBL" id="SDT22050.1"/>
    </source>
</evidence>
<evidence type="ECO:0000313" key="3">
    <source>
        <dbReference type="Proteomes" id="UP000182814"/>
    </source>
</evidence>
<reference evidence="3" key="1">
    <citation type="submission" date="2016-10" db="EMBL/GenBank/DDBJ databases">
        <authorList>
            <person name="Varghese N."/>
            <person name="Submissions S."/>
        </authorList>
    </citation>
    <scope>NUCLEOTIDE SEQUENCE [LARGE SCALE GENOMIC DNA]</scope>
    <source>
        <strain evidence="3">BS3782</strain>
    </source>
</reference>
<reference evidence="2" key="2">
    <citation type="submission" date="2016-10" db="EMBL/GenBank/DDBJ databases">
        <authorList>
            <person name="de Groot N.N."/>
        </authorList>
    </citation>
    <scope>NUCLEOTIDE SEQUENCE [LARGE SCALE GENOMIC DNA]</scope>
    <source>
        <strain evidence="2">BS3782</strain>
    </source>
</reference>
<gene>
    <name evidence="1" type="ORF">F7R14_19295</name>
    <name evidence="2" type="ORF">SAMN04490191_3541</name>
</gene>
<evidence type="ECO:0000313" key="1">
    <source>
        <dbReference type="EMBL" id="KAB0502783.1"/>
    </source>
</evidence>